<keyword evidence="9" id="KW-1185">Reference proteome</keyword>
<dbReference type="Pfam" id="PF14322">
    <property type="entry name" value="SusD-like_3"/>
    <property type="match status" value="1"/>
</dbReference>
<protein>
    <submittedName>
        <fullName evidence="8">RagB/SusD family nutrient uptake outer membrane protein</fullName>
    </submittedName>
</protein>
<evidence type="ECO:0000313" key="9">
    <source>
        <dbReference type="Proteomes" id="UP001595793"/>
    </source>
</evidence>
<comment type="similarity">
    <text evidence="2">Belongs to the SusD family.</text>
</comment>
<keyword evidence="3" id="KW-0732">Signal</keyword>
<dbReference type="InterPro" id="IPR011990">
    <property type="entry name" value="TPR-like_helical_dom_sf"/>
</dbReference>
<feature type="domain" description="SusD-like N-terminal" evidence="7">
    <location>
        <begin position="22"/>
        <end position="217"/>
    </location>
</feature>
<sequence>MKSLNIIILVMSVLLILSCNNDFLDKNPPDTISTQNFWTSQEDVETALAGVYYRLQENFLGYERIYLDGLTDNAFLDPGNSNQSNLGNVALGNISANLGGAIPNMYETPYRVIVACNYFLDNIDKAPIEQSEILTYRAEVRFIRALAYFDLVRTFGGVIIYRDYPQNLEEVKIAKSTVQEVYSFIQEDLQFAINNLPRKDFQGHAVKGSANSLLGRVLITQEKFGEALPYLKAVIDSEVFGLANNYKLLFLTNGQIDPSINKEIIFATQYLSPNNPQRIRPGAGGHDVELGWYSLLQPYKGLVDSYEMIDGKLPENSAIYNPNNPYENRDPRLDMTIKLPNEIWKNNQGEVWDGSYNSYTGFLTEKYVDLSKAPFTSSTAINTDQDYIHIRYADVLLMFAEAQNEVNGPNDMAYNPIDEVRNRPGVAMPPVDRTRYNTKEELRNYIRRERRVEFALEGIRYNDLKRWKIAEDVISNITNPLGQNPIFRDFNYLMPFPQSELDNNPNLVQNPGY</sequence>
<evidence type="ECO:0000256" key="5">
    <source>
        <dbReference type="ARBA" id="ARBA00023237"/>
    </source>
</evidence>
<dbReference type="Proteomes" id="UP001595793">
    <property type="component" value="Unassembled WGS sequence"/>
</dbReference>
<evidence type="ECO:0000256" key="2">
    <source>
        <dbReference type="ARBA" id="ARBA00006275"/>
    </source>
</evidence>
<evidence type="ECO:0000256" key="3">
    <source>
        <dbReference type="ARBA" id="ARBA00022729"/>
    </source>
</evidence>
<proteinExistence type="inferred from homology"/>
<dbReference type="PROSITE" id="PS51257">
    <property type="entry name" value="PROKAR_LIPOPROTEIN"/>
    <property type="match status" value="1"/>
</dbReference>
<dbReference type="EMBL" id="JBHSAS010000006">
    <property type="protein sequence ID" value="MFC4027657.1"/>
    <property type="molecule type" value="Genomic_DNA"/>
</dbReference>
<gene>
    <name evidence="8" type="ORF">ACFOS1_09610</name>
</gene>
<dbReference type="InterPro" id="IPR012944">
    <property type="entry name" value="SusD_RagB_dom"/>
</dbReference>
<evidence type="ECO:0000256" key="4">
    <source>
        <dbReference type="ARBA" id="ARBA00023136"/>
    </source>
</evidence>
<feature type="domain" description="RagB/SusD" evidence="6">
    <location>
        <begin position="263"/>
        <end position="513"/>
    </location>
</feature>
<organism evidence="8 9">
    <name type="scientific">Zunongwangia endophytica</name>
    <dbReference type="NCBI Taxonomy" id="1808945"/>
    <lineage>
        <taxon>Bacteria</taxon>
        <taxon>Pseudomonadati</taxon>
        <taxon>Bacteroidota</taxon>
        <taxon>Flavobacteriia</taxon>
        <taxon>Flavobacteriales</taxon>
        <taxon>Flavobacteriaceae</taxon>
        <taxon>Zunongwangia</taxon>
    </lineage>
</organism>
<dbReference type="SUPFAM" id="SSF48452">
    <property type="entry name" value="TPR-like"/>
    <property type="match status" value="1"/>
</dbReference>
<dbReference type="InterPro" id="IPR033985">
    <property type="entry name" value="SusD-like_N"/>
</dbReference>
<evidence type="ECO:0000313" key="8">
    <source>
        <dbReference type="EMBL" id="MFC4027657.1"/>
    </source>
</evidence>
<dbReference type="Pfam" id="PF07980">
    <property type="entry name" value="SusD_RagB"/>
    <property type="match status" value="1"/>
</dbReference>
<name>A0ABV8HA04_9FLAO</name>
<reference evidence="9" key="1">
    <citation type="journal article" date="2019" name="Int. J. Syst. Evol. Microbiol.">
        <title>The Global Catalogue of Microorganisms (GCM) 10K type strain sequencing project: providing services to taxonomists for standard genome sequencing and annotation.</title>
        <authorList>
            <consortium name="The Broad Institute Genomics Platform"/>
            <consortium name="The Broad Institute Genome Sequencing Center for Infectious Disease"/>
            <person name="Wu L."/>
            <person name="Ma J."/>
        </authorList>
    </citation>
    <scope>NUCLEOTIDE SEQUENCE [LARGE SCALE GENOMIC DNA]</scope>
    <source>
        <strain evidence="9">CECT 9128</strain>
    </source>
</reference>
<comment type="subcellular location">
    <subcellularLocation>
        <location evidence="1">Cell outer membrane</location>
    </subcellularLocation>
</comment>
<evidence type="ECO:0000259" key="7">
    <source>
        <dbReference type="Pfam" id="PF14322"/>
    </source>
</evidence>
<evidence type="ECO:0000259" key="6">
    <source>
        <dbReference type="Pfam" id="PF07980"/>
    </source>
</evidence>
<comment type="caution">
    <text evidence="8">The sequence shown here is derived from an EMBL/GenBank/DDBJ whole genome shotgun (WGS) entry which is preliminary data.</text>
</comment>
<accession>A0ABV8HA04</accession>
<dbReference type="RefSeq" id="WP_290233630.1">
    <property type="nucleotide sequence ID" value="NZ_JAUFPZ010000002.1"/>
</dbReference>
<dbReference type="CDD" id="cd08977">
    <property type="entry name" value="SusD"/>
    <property type="match status" value="1"/>
</dbReference>
<dbReference type="Gene3D" id="1.25.40.390">
    <property type="match status" value="1"/>
</dbReference>
<keyword evidence="5" id="KW-0998">Cell outer membrane</keyword>
<keyword evidence="4" id="KW-0472">Membrane</keyword>
<evidence type="ECO:0000256" key="1">
    <source>
        <dbReference type="ARBA" id="ARBA00004442"/>
    </source>
</evidence>